<dbReference type="EMBL" id="CP001928">
    <property type="protein sequence ID" value="ADI37848.1"/>
    <property type="molecule type" value="Genomic_DNA"/>
</dbReference>
<feature type="transmembrane region" description="Helical" evidence="1">
    <location>
        <begin position="95"/>
        <end position="114"/>
    </location>
</feature>
<dbReference type="STRING" id="716544.wcw_0477"/>
<dbReference type="Proteomes" id="UP000001505">
    <property type="component" value="Chromosome"/>
</dbReference>
<keyword evidence="1" id="KW-0812">Transmembrane</keyword>
<feature type="transmembrane region" description="Helical" evidence="1">
    <location>
        <begin position="21"/>
        <end position="42"/>
    </location>
</feature>
<evidence type="ECO:0000313" key="2">
    <source>
        <dbReference type="EMBL" id="ADI37848.1"/>
    </source>
</evidence>
<evidence type="ECO:0000313" key="3">
    <source>
        <dbReference type="Proteomes" id="UP000001505"/>
    </source>
</evidence>
<keyword evidence="1" id="KW-1133">Transmembrane helix</keyword>
<accession>D6YUN7</accession>
<feature type="transmembrane region" description="Helical" evidence="1">
    <location>
        <begin position="134"/>
        <end position="156"/>
    </location>
</feature>
<dbReference type="KEGG" id="wch:wcw_0477"/>
<gene>
    <name evidence="2" type="ordered locus">wcw_0477</name>
</gene>
<feature type="transmembrane region" description="Helical" evidence="1">
    <location>
        <begin position="62"/>
        <end position="83"/>
    </location>
</feature>
<organism evidence="2 3">
    <name type="scientific">Waddlia chondrophila (strain ATCC VR-1470 / WSU 86-1044)</name>
    <dbReference type="NCBI Taxonomy" id="716544"/>
    <lineage>
        <taxon>Bacteria</taxon>
        <taxon>Pseudomonadati</taxon>
        <taxon>Chlamydiota</taxon>
        <taxon>Chlamydiia</taxon>
        <taxon>Parachlamydiales</taxon>
        <taxon>Waddliaceae</taxon>
        <taxon>Waddlia</taxon>
    </lineage>
</organism>
<reference evidence="2 3" key="1">
    <citation type="journal article" date="2010" name="PLoS ONE">
        <title>The Waddlia genome: a window into chlamydial biology.</title>
        <authorList>
            <person name="Bertelli C."/>
            <person name="Collyn F."/>
            <person name="Croxatto A."/>
            <person name="Ruckert C."/>
            <person name="Polkinghorne A."/>
            <person name="Kebbi-Beghdadi C."/>
            <person name="Goesmann A."/>
            <person name="Vaughan L."/>
            <person name="Greub G."/>
        </authorList>
    </citation>
    <scope>NUCLEOTIDE SEQUENCE [LARGE SCALE GENOMIC DNA]</scope>
    <source>
        <strain evidence="3">ATCC VR-1470 / WSU 86-1044</strain>
    </source>
</reference>
<sequence>MNNLFYVHMERKNRKEISYSFILIPTFLWIGFVCSISFMEAWLKFRAPNVSLSIGLGIGKLIFSALNIVEWFFLITTLMLILFNKKILKFRKTKILIIPILILLSQTFFLLPLLNERTDIISQGMIAPKSSIHVFYILVEFIKVISLFIFGLRIIYDSAYEISSN</sequence>
<keyword evidence="3" id="KW-1185">Reference proteome</keyword>
<proteinExistence type="predicted"/>
<evidence type="ECO:0000256" key="1">
    <source>
        <dbReference type="SAM" id="Phobius"/>
    </source>
</evidence>
<dbReference type="AlphaFoldDB" id="D6YUN7"/>
<dbReference type="HOGENOM" id="CLU_123370_0_0_0"/>
<dbReference type="eggNOG" id="ENOG5032YPC">
    <property type="taxonomic scope" value="Bacteria"/>
</dbReference>
<name>D6YUN7_WADCW</name>
<keyword evidence="1" id="KW-0472">Membrane</keyword>
<protein>
    <submittedName>
        <fullName evidence="2">Putative membrane protein</fullName>
    </submittedName>
</protein>